<evidence type="ECO:0000256" key="6">
    <source>
        <dbReference type="ARBA" id="ARBA00022777"/>
    </source>
</evidence>
<protein>
    <recommendedName>
        <fullName evidence="3">Isopentenyl phosphate kinase</fullName>
        <ecNumber evidence="2">2.7.4.26</ecNumber>
    </recommendedName>
</protein>
<dbReference type="PANTHER" id="PTHR43654">
    <property type="entry name" value="GLUTAMATE 5-KINASE"/>
    <property type="match status" value="1"/>
</dbReference>
<evidence type="ECO:0000256" key="7">
    <source>
        <dbReference type="ARBA" id="ARBA00022840"/>
    </source>
</evidence>
<keyword evidence="6 12" id="KW-0418">Kinase</keyword>
<evidence type="ECO:0000256" key="2">
    <source>
        <dbReference type="ARBA" id="ARBA00012908"/>
    </source>
</evidence>
<dbReference type="PANTHER" id="PTHR43654:SF1">
    <property type="entry name" value="ISOPENTENYL PHOSPHATE KINASE"/>
    <property type="match status" value="1"/>
</dbReference>
<accession>A0A2H4S7L3</accession>
<evidence type="ECO:0000259" key="11">
    <source>
        <dbReference type="Pfam" id="PF00696"/>
    </source>
</evidence>
<reference evidence="12 13" key="1">
    <citation type="journal article" date="2017" name="BMC Genomics">
        <title>Chromosome level assembly and secondary metabolite potential of the parasitic fungus Cordyceps militaris.</title>
        <authorList>
            <person name="Kramer G.J."/>
            <person name="Nodwell J.R."/>
        </authorList>
    </citation>
    <scope>NUCLEOTIDE SEQUENCE [LARGE SCALE GENOMIC DNA]</scope>
    <source>
        <strain evidence="12 13">ATCC 34164</strain>
    </source>
</reference>
<keyword evidence="8" id="KW-0414">Isoprene biosynthesis</keyword>
<organism evidence="12 13">
    <name type="scientific">Cordyceps militaris</name>
    <name type="common">Caterpillar fungus</name>
    <name type="synonym">Clavaria militaris</name>
    <dbReference type="NCBI Taxonomy" id="73501"/>
    <lineage>
        <taxon>Eukaryota</taxon>
        <taxon>Fungi</taxon>
        <taxon>Dikarya</taxon>
        <taxon>Ascomycota</taxon>
        <taxon>Pezizomycotina</taxon>
        <taxon>Sordariomycetes</taxon>
        <taxon>Hypocreomycetidae</taxon>
        <taxon>Hypocreales</taxon>
        <taxon>Cordycipitaceae</taxon>
        <taxon>Cordyceps</taxon>
    </lineage>
</organism>
<dbReference type="InterPro" id="IPR024192">
    <property type="entry name" value="Fosfomycin_R_FomA-type"/>
</dbReference>
<dbReference type="GO" id="GO:0102043">
    <property type="term" value="F:isopentenyl phosphate kinase activity"/>
    <property type="evidence" value="ECO:0007669"/>
    <property type="project" value="UniProtKB-EC"/>
</dbReference>
<dbReference type="VEuPathDB" id="FungiDB:A9K55_003430"/>
<comment type="catalytic activity">
    <reaction evidence="9">
        <text>isopentenyl phosphate + ATP = isopentenyl diphosphate + ADP</text>
        <dbReference type="Rhea" id="RHEA:33963"/>
        <dbReference type="ChEBI" id="CHEBI:30616"/>
        <dbReference type="ChEBI" id="CHEBI:65078"/>
        <dbReference type="ChEBI" id="CHEBI:128769"/>
        <dbReference type="ChEBI" id="CHEBI:456216"/>
        <dbReference type="EC" id="2.7.4.26"/>
    </reaction>
</comment>
<evidence type="ECO:0000256" key="3">
    <source>
        <dbReference type="ARBA" id="ARBA00017267"/>
    </source>
</evidence>
<evidence type="ECO:0000256" key="10">
    <source>
        <dbReference type="SAM" id="MobiDB-lite"/>
    </source>
</evidence>
<dbReference type="AlphaFoldDB" id="A0A2H4S7L3"/>
<dbReference type="GO" id="GO:0016114">
    <property type="term" value="P:terpenoid biosynthetic process"/>
    <property type="evidence" value="ECO:0007669"/>
    <property type="project" value="TreeGrafter"/>
</dbReference>
<feature type="region of interest" description="Disordered" evidence="10">
    <location>
        <begin position="1"/>
        <end position="20"/>
    </location>
</feature>
<evidence type="ECO:0000256" key="5">
    <source>
        <dbReference type="ARBA" id="ARBA00022741"/>
    </source>
</evidence>
<dbReference type="Pfam" id="PF00696">
    <property type="entry name" value="AA_kinase"/>
    <property type="match status" value="1"/>
</dbReference>
<gene>
    <name evidence="12" type="ORF">A9K55_003430</name>
</gene>
<dbReference type="InterPro" id="IPR001048">
    <property type="entry name" value="Asp/Glu/Uridylate_kinase"/>
</dbReference>
<evidence type="ECO:0000256" key="9">
    <source>
        <dbReference type="ARBA" id="ARBA00049063"/>
    </source>
</evidence>
<dbReference type="SUPFAM" id="SSF53633">
    <property type="entry name" value="Carbamate kinase-like"/>
    <property type="match status" value="1"/>
</dbReference>
<keyword evidence="4" id="KW-0808">Transferase</keyword>
<proteinExistence type="inferred from homology"/>
<sequence>MRACRRSLPPSLLPHNSPSLSDRISPLQPLMPDAPMSIVVVKLGGAAITDKSDPDTLSPSIDALMDGIAHAYHQVLRPSGRRLILVHGAGSFGHPPAKKYQVKAGWTAAAGSDEAARDRVKFGMALTRQRVLELHLAVLQRLHAPDRGMPVLSVSTYDTVETDGGLVGEASGARLEGRVRQVLDAGFVPLLFGDAVLDRSLGSTILSGDALVYHLAARMPAVRRCVFVTDVAGIFTQDPKRCPDAVLIRTMGCREADGGGGGALDADDAASVDDVTGSMRSKWQWAKRIVTDALQVREVAICQASDSARAIGHEQGDESDAAGDWTVIVR</sequence>
<dbReference type="GO" id="GO:0005524">
    <property type="term" value="F:ATP binding"/>
    <property type="evidence" value="ECO:0007669"/>
    <property type="project" value="UniProtKB-KW"/>
</dbReference>
<evidence type="ECO:0000313" key="12">
    <source>
        <dbReference type="EMBL" id="ATY59098.1"/>
    </source>
</evidence>
<dbReference type="EC" id="2.7.4.26" evidence="2"/>
<name>A0A2H4S7L3_CORMI</name>
<dbReference type="VEuPathDB" id="FungiDB:CCM_06064"/>
<feature type="domain" description="Aspartate/glutamate/uridylate kinase" evidence="11">
    <location>
        <begin position="38"/>
        <end position="293"/>
    </location>
</feature>
<dbReference type="Proteomes" id="UP000323067">
    <property type="component" value="Chromosome iv"/>
</dbReference>
<dbReference type="Gene3D" id="3.40.1160.10">
    <property type="entry name" value="Acetylglutamate kinase-like"/>
    <property type="match status" value="1"/>
</dbReference>
<dbReference type="GO" id="GO:0005829">
    <property type="term" value="C:cytosol"/>
    <property type="evidence" value="ECO:0007669"/>
    <property type="project" value="TreeGrafter"/>
</dbReference>
<dbReference type="InterPro" id="IPR036393">
    <property type="entry name" value="AceGlu_kinase-like_sf"/>
</dbReference>
<feature type="compositionally biased region" description="Low complexity" evidence="10">
    <location>
        <begin position="7"/>
        <end position="20"/>
    </location>
</feature>
<evidence type="ECO:0000256" key="4">
    <source>
        <dbReference type="ARBA" id="ARBA00022679"/>
    </source>
</evidence>
<evidence type="ECO:0000256" key="8">
    <source>
        <dbReference type="ARBA" id="ARBA00023229"/>
    </source>
</evidence>
<dbReference type="OrthoDB" id="1934954at2759"/>
<dbReference type="NCBIfam" id="NF040647">
    <property type="entry name" value="IPPK_Arch"/>
    <property type="match status" value="1"/>
</dbReference>
<evidence type="ECO:0000256" key="1">
    <source>
        <dbReference type="ARBA" id="ARBA00010540"/>
    </source>
</evidence>
<comment type="similarity">
    <text evidence="1">Belongs to the isopentenyl phosphate kinase family.</text>
</comment>
<dbReference type="GO" id="GO:1901607">
    <property type="term" value="P:alpha-amino acid biosynthetic process"/>
    <property type="evidence" value="ECO:0007669"/>
    <property type="project" value="UniProtKB-ARBA"/>
</dbReference>
<dbReference type="GO" id="GO:0016301">
    <property type="term" value="F:kinase activity"/>
    <property type="evidence" value="ECO:0007669"/>
    <property type="project" value="UniProtKB-KW"/>
</dbReference>
<evidence type="ECO:0000313" key="13">
    <source>
        <dbReference type="Proteomes" id="UP000323067"/>
    </source>
</evidence>
<keyword evidence="7" id="KW-0067">ATP-binding</keyword>
<dbReference type="EMBL" id="CP023322">
    <property type="protein sequence ID" value="ATY59098.1"/>
    <property type="molecule type" value="Genomic_DNA"/>
</dbReference>
<keyword evidence="5" id="KW-0547">Nucleotide-binding</keyword>